<dbReference type="GO" id="GO:0030258">
    <property type="term" value="P:lipid modification"/>
    <property type="evidence" value="ECO:0007669"/>
    <property type="project" value="TreeGrafter"/>
</dbReference>
<name>A0A384BC10_BALAC</name>
<evidence type="ECO:0000256" key="7">
    <source>
        <dbReference type="ARBA" id="ARBA00023315"/>
    </source>
</evidence>
<evidence type="ECO:0000256" key="3">
    <source>
        <dbReference type="ARBA" id="ARBA00022692"/>
    </source>
</evidence>
<proteinExistence type="predicted"/>
<keyword evidence="3 8" id="KW-0812">Transmembrane</keyword>
<evidence type="ECO:0000313" key="9">
    <source>
        <dbReference type="Proteomes" id="UP001652580"/>
    </source>
</evidence>
<evidence type="ECO:0000256" key="5">
    <source>
        <dbReference type="ARBA" id="ARBA00022989"/>
    </source>
</evidence>
<keyword evidence="2" id="KW-0808">Transferase</keyword>
<dbReference type="Pfam" id="PF03062">
    <property type="entry name" value="MBOAT"/>
    <property type="match status" value="1"/>
</dbReference>
<protein>
    <submittedName>
        <fullName evidence="10">Lysophospholipid acyltransferase 1 isoform X3</fullName>
    </submittedName>
</protein>
<keyword evidence="9" id="KW-1185">Reference proteome</keyword>
<gene>
    <name evidence="10" type="primary">MBOAT1</name>
</gene>
<organism evidence="9 10">
    <name type="scientific">Balaenoptera acutorostrata</name>
    <name type="common">Common minke whale</name>
    <name type="synonym">Balaena rostrata</name>
    <dbReference type="NCBI Taxonomy" id="9767"/>
    <lineage>
        <taxon>Eukaryota</taxon>
        <taxon>Metazoa</taxon>
        <taxon>Chordata</taxon>
        <taxon>Craniata</taxon>
        <taxon>Vertebrata</taxon>
        <taxon>Euteleostomi</taxon>
        <taxon>Mammalia</taxon>
        <taxon>Eutheria</taxon>
        <taxon>Laurasiatheria</taxon>
        <taxon>Artiodactyla</taxon>
        <taxon>Whippomorpha</taxon>
        <taxon>Cetacea</taxon>
        <taxon>Mysticeti</taxon>
        <taxon>Balaenopteridae</taxon>
        <taxon>Balaenoptera</taxon>
    </lineage>
</organism>
<dbReference type="Proteomes" id="UP001652580">
    <property type="component" value="Chromosome 10"/>
</dbReference>
<evidence type="ECO:0000313" key="10">
    <source>
        <dbReference type="RefSeq" id="XP_007197215.2"/>
    </source>
</evidence>
<feature type="transmembrane region" description="Helical" evidence="8">
    <location>
        <begin position="354"/>
        <end position="371"/>
    </location>
</feature>
<reference evidence="10" key="1">
    <citation type="submission" date="2025-08" db="UniProtKB">
        <authorList>
            <consortium name="RefSeq"/>
        </authorList>
    </citation>
    <scope>IDENTIFICATION</scope>
</reference>
<evidence type="ECO:0000256" key="6">
    <source>
        <dbReference type="ARBA" id="ARBA00023136"/>
    </source>
</evidence>
<dbReference type="PANTHER" id="PTHR13906:SF6">
    <property type="entry name" value="LYSOPHOSPHOLIPID ACYLTRANSFERASE 1"/>
    <property type="match status" value="1"/>
</dbReference>
<evidence type="ECO:0000256" key="1">
    <source>
        <dbReference type="ARBA" id="ARBA00004477"/>
    </source>
</evidence>
<feature type="transmembrane region" description="Helical" evidence="8">
    <location>
        <begin position="33"/>
        <end position="53"/>
    </location>
</feature>
<dbReference type="GO" id="GO:0016746">
    <property type="term" value="F:acyltransferase activity"/>
    <property type="evidence" value="ECO:0007669"/>
    <property type="project" value="UniProtKB-KW"/>
</dbReference>
<dbReference type="InterPro" id="IPR049941">
    <property type="entry name" value="LPLAT_7/PORCN-like"/>
</dbReference>
<evidence type="ECO:0000256" key="8">
    <source>
        <dbReference type="SAM" id="Phobius"/>
    </source>
</evidence>
<comment type="subcellular location">
    <subcellularLocation>
        <location evidence="1">Endoplasmic reticulum membrane</location>
        <topology evidence="1">Multi-pass membrane protein</topology>
    </subcellularLocation>
</comment>
<dbReference type="AlphaFoldDB" id="A0A384BC10"/>
<accession>A0A384BC10</accession>
<dbReference type="GeneID" id="103008340"/>
<dbReference type="RefSeq" id="XP_007197215.2">
    <property type="nucleotide sequence ID" value="XM_007197153.2"/>
</dbReference>
<dbReference type="GO" id="GO:0005789">
    <property type="term" value="C:endoplasmic reticulum membrane"/>
    <property type="evidence" value="ECO:0007669"/>
    <property type="project" value="UniProtKB-SubCell"/>
</dbReference>
<evidence type="ECO:0000256" key="4">
    <source>
        <dbReference type="ARBA" id="ARBA00022824"/>
    </source>
</evidence>
<keyword evidence="6 8" id="KW-0472">Membrane</keyword>
<evidence type="ECO:0000256" key="2">
    <source>
        <dbReference type="ARBA" id="ARBA00022679"/>
    </source>
</evidence>
<feature type="transmembrane region" description="Helical" evidence="8">
    <location>
        <begin position="423"/>
        <end position="440"/>
    </location>
</feature>
<keyword evidence="7 10" id="KW-0012">Acyltransferase</keyword>
<dbReference type="InterPro" id="IPR004299">
    <property type="entry name" value="MBOAT_fam"/>
</dbReference>
<keyword evidence="5 8" id="KW-1133">Transmembrane helix</keyword>
<keyword evidence="4" id="KW-0256">Endoplasmic reticulum</keyword>
<feature type="transmembrane region" description="Helical" evidence="8">
    <location>
        <begin position="391"/>
        <end position="411"/>
    </location>
</feature>
<dbReference type="CTD" id="154141"/>
<dbReference type="PANTHER" id="PTHR13906">
    <property type="entry name" value="PORCUPINE"/>
    <property type="match status" value="1"/>
</dbReference>
<feature type="transmembrane region" description="Helical" evidence="8">
    <location>
        <begin position="65"/>
        <end position="82"/>
    </location>
</feature>
<sequence>MAAEPPPSFSYRTTGSTCLHPLSELLGIPLDQVNFVTCQLFALFAAFWFRSYLSPGKTSPDVRHVFATIFGIYFVIFCFGWYSVHLFVLVLMCYGIMVTASASNVHRPLMIVTQKITTLAFQVHDGLGRKAEDLSTEQHRLAVKAKPSFLEYVSYLLNFMSVIAGPCNNFKEYIAFIEGRHIHMKLLEVNWKEEGFHSLPEPSPTRAVIHKLCMTLVSLLLFLTLTKTFPVTCLVDDWFVHKANFLTRLCYLYVVMQASKPKYYFAWTLADAVNNAAGFGFSGVDKNGNFCWDLLSNLNIWKIETATSFKMYLENWNIQTATWLKRVCYERVPWYPTVLTFILSALWHGVYPGYYFTFLTGILVTLAARTVRNNYRHYFLSSKALKVFYDIVTWAVTQLAVSYTVAPFVMLAIEPTISLYKSMYFYLHVISLLIILFLPIKPQAHNQRRPQTLNSVNKKKID</sequence>